<dbReference type="AlphaFoldDB" id="A0A0A9D230"/>
<sequence>MAYFSFDLCLVVTDRNKASLLCIPEGASLLFADGKDQFPLVLVGGVLEGNKKWNISGEVVNSISKVFQGVHPIRPEVEPAIGAALLAWSHHRTGSKLENGS</sequence>
<dbReference type="PANTHER" id="PTHR43190">
    <property type="entry name" value="N-ACETYL-D-GLUCOSAMINE KINASE"/>
    <property type="match status" value="1"/>
</dbReference>
<dbReference type="SUPFAM" id="SSF53067">
    <property type="entry name" value="Actin-like ATPase domain"/>
    <property type="match status" value="1"/>
</dbReference>
<accession>A0A0A9D230</accession>
<reference evidence="1" key="1">
    <citation type="submission" date="2014-09" db="EMBL/GenBank/DDBJ databases">
        <authorList>
            <person name="Magalhaes I.L.F."/>
            <person name="Oliveira U."/>
            <person name="Santos F.R."/>
            <person name="Vidigal T.H.D.A."/>
            <person name="Brescovit A.D."/>
            <person name="Santos A.J."/>
        </authorList>
    </citation>
    <scope>NUCLEOTIDE SEQUENCE</scope>
    <source>
        <tissue evidence="1">Shoot tissue taken approximately 20 cm above the soil surface</tissue>
    </source>
</reference>
<proteinExistence type="predicted"/>
<protein>
    <submittedName>
        <fullName evidence="1">Uncharacterized protein</fullName>
    </submittedName>
</protein>
<dbReference type="InterPro" id="IPR043129">
    <property type="entry name" value="ATPase_NBD"/>
</dbReference>
<dbReference type="PANTHER" id="PTHR43190:SF3">
    <property type="entry name" value="N-ACETYL-D-GLUCOSAMINE KINASE"/>
    <property type="match status" value="1"/>
</dbReference>
<reference evidence="1" key="2">
    <citation type="journal article" date="2015" name="Data Brief">
        <title>Shoot transcriptome of the giant reed, Arundo donax.</title>
        <authorList>
            <person name="Barrero R.A."/>
            <person name="Guerrero F.D."/>
            <person name="Moolhuijzen P."/>
            <person name="Goolsby J.A."/>
            <person name="Tidwell J."/>
            <person name="Bellgard S.E."/>
            <person name="Bellgard M.I."/>
        </authorList>
    </citation>
    <scope>NUCLEOTIDE SEQUENCE</scope>
    <source>
        <tissue evidence="1">Shoot tissue taken approximately 20 cm above the soil surface</tissue>
    </source>
</reference>
<organism evidence="1">
    <name type="scientific">Arundo donax</name>
    <name type="common">Giant reed</name>
    <name type="synonym">Donax arundinaceus</name>
    <dbReference type="NCBI Taxonomy" id="35708"/>
    <lineage>
        <taxon>Eukaryota</taxon>
        <taxon>Viridiplantae</taxon>
        <taxon>Streptophyta</taxon>
        <taxon>Embryophyta</taxon>
        <taxon>Tracheophyta</taxon>
        <taxon>Spermatophyta</taxon>
        <taxon>Magnoliopsida</taxon>
        <taxon>Liliopsida</taxon>
        <taxon>Poales</taxon>
        <taxon>Poaceae</taxon>
        <taxon>PACMAD clade</taxon>
        <taxon>Arundinoideae</taxon>
        <taxon>Arundineae</taxon>
        <taxon>Arundo</taxon>
    </lineage>
</organism>
<name>A0A0A9D230_ARUDO</name>
<dbReference type="EMBL" id="GBRH01215271">
    <property type="protein sequence ID" value="JAD82624.1"/>
    <property type="molecule type" value="Transcribed_RNA"/>
</dbReference>
<dbReference type="InterPro" id="IPR052519">
    <property type="entry name" value="Euk-type_GlcNAc_Kinase"/>
</dbReference>
<evidence type="ECO:0000313" key="1">
    <source>
        <dbReference type="EMBL" id="JAD82624.1"/>
    </source>
</evidence>